<keyword evidence="3 7" id="KW-0547">Nucleotide-binding</keyword>
<dbReference type="Pfam" id="PF06470">
    <property type="entry name" value="SMC_hinge"/>
    <property type="match status" value="1"/>
</dbReference>
<dbReference type="GO" id="GO:0005737">
    <property type="term" value="C:cytoplasm"/>
    <property type="evidence" value="ECO:0007669"/>
    <property type="project" value="UniProtKB-SubCell"/>
</dbReference>
<dbReference type="GO" id="GO:0006260">
    <property type="term" value="P:DNA replication"/>
    <property type="evidence" value="ECO:0007669"/>
    <property type="project" value="UniProtKB-UniRule"/>
</dbReference>
<dbReference type="GO" id="GO:0003677">
    <property type="term" value="F:DNA binding"/>
    <property type="evidence" value="ECO:0007669"/>
    <property type="project" value="UniProtKB-UniRule"/>
</dbReference>
<dbReference type="InterPro" id="IPR003395">
    <property type="entry name" value="RecF/RecN/SMC_N"/>
</dbReference>
<feature type="coiled-coil region" evidence="7">
    <location>
        <begin position="985"/>
        <end position="1033"/>
    </location>
</feature>
<reference evidence="9" key="1">
    <citation type="journal article" date="2021" name="PeerJ">
        <title>Extensive microbial diversity within the chicken gut microbiome revealed by metagenomics and culture.</title>
        <authorList>
            <person name="Gilroy R."/>
            <person name="Ravi A."/>
            <person name="Getino M."/>
            <person name="Pursley I."/>
            <person name="Horton D.L."/>
            <person name="Alikhan N.F."/>
            <person name="Baker D."/>
            <person name="Gharbi K."/>
            <person name="Hall N."/>
            <person name="Watson M."/>
            <person name="Adriaenssens E.M."/>
            <person name="Foster-Nyarko E."/>
            <person name="Jarju S."/>
            <person name="Secka A."/>
            <person name="Antonio M."/>
            <person name="Oren A."/>
            <person name="Chaudhuri R.R."/>
            <person name="La Ragione R."/>
            <person name="Hildebrand F."/>
            <person name="Pallen M.J."/>
        </authorList>
    </citation>
    <scope>NUCLEOTIDE SEQUENCE</scope>
    <source>
        <strain evidence="9">ChiBcec8-13705</strain>
    </source>
</reference>
<dbReference type="Gene3D" id="1.10.287.1490">
    <property type="match status" value="1"/>
</dbReference>
<dbReference type="InterPro" id="IPR027417">
    <property type="entry name" value="P-loop_NTPase"/>
</dbReference>
<feature type="coiled-coil region" evidence="7">
    <location>
        <begin position="168"/>
        <end position="202"/>
    </location>
</feature>
<dbReference type="SUPFAM" id="SSF52540">
    <property type="entry name" value="P-loop containing nucleoside triphosphate hydrolases"/>
    <property type="match status" value="1"/>
</dbReference>
<proteinExistence type="inferred from homology"/>
<evidence type="ECO:0000256" key="7">
    <source>
        <dbReference type="HAMAP-Rule" id="MF_01894"/>
    </source>
</evidence>
<evidence type="ECO:0000256" key="6">
    <source>
        <dbReference type="ARBA" id="ARBA00023125"/>
    </source>
</evidence>
<dbReference type="InterPro" id="IPR011890">
    <property type="entry name" value="SMC_prok"/>
</dbReference>
<dbReference type="InterPro" id="IPR036277">
    <property type="entry name" value="SMC_hinge_sf"/>
</dbReference>
<comment type="similarity">
    <text evidence="7">Belongs to the SMC family.</text>
</comment>
<evidence type="ECO:0000256" key="4">
    <source>
        <dbReference type="ARBA" id="ARBA00022840"/>
    </source>
</evidence>
<comment type="domain">
    <text evidence="7">Contains large globular domains required for ATP hydrolysis at each terminus and a third globular domain forming a flexible hinge near the middle of the molecule. These domains are separated by coiled-coil structures.</text>
</comment>
<dbReference type="HAMAP" id="MF_01894">
    <property type="entry name" value="Smc_prok"/>
    <property type="match status" value="1"/>
</dbReference>
<dbReference type="GO" id="GO:0016887">
    <property type="term" value="F:ATP hydrolysis activity"/>
    <property type="evidence" value="ECO:0007669"/>
    <property type="project" value="InterPro"/>
</dbReference>
<comment type="caution">
    <text evidence="9">The sequence shown here is derived from an EMBL/GenBank/DDBJ whole genome shotgun (WGS) entry which is preliminary data.</text>
</comment>
<evidence type="ECO:0000313" key="9">
    <source>
        <dbReference type="EMBL" id="HJB41059.1"/>
    </source>
</evidence>
<keyword evidence="2 7" id="KW-0963">Cytoplasm</keyword>
<feature type="coiled-coil region" evidence="7">
    <location>
        <begin position="768"/>
        <end position="795"/>
    </location>
</feature>
<evidence type="ECO:0000256" key="3">
    <source>
        <dbReference type="ARBA" id="ARBA00022741"/>
    </source>
</evidence>
<dbReference type="GO" id="GO:0030261">
    <property type="term" value="P:chromosome condensation"/>
    <property type="evidence" value="ECO:0007669"/>
    <property type="project" value="InterPro"/>
</dbReference>
<reference evidence="9" key="2">
    <citation type="submission" date="2021-04" db="EMBL/GenBank/DDBJ databases">
        <authorList>
            <person name="Gilroy R."/>
        </authorList>
    </citation>
    <scope>NUCLEOTIDE SEQUENCE</scope>
    <source>
        <strain evidence="9">ChiBcec8-13705</strain>
    </source>
</reference>
<dbReference type="GO" id="GO:0007059">
    <property type="term" value="P:chromosome segregation"/>
    <property type="evidence" value="ECO:0007669"/>
    <property type="project" value="UniProtKB-UniRule"/>
</dbReference>
<dbReference type="Gene3D" id="3.40.50.300">
    <property type="entry name" value="P-loop containing nucleotide triphosphate hydrolases"/>
    <property type="match status" value="2"/>
</dbReference>
<dbReference type="PANTHER" id="PTHR43977">
    <property type="entry name" value="STRUCTURAL MAINTENANCE OF CHROMOSOMES PROTEIN 3"/>
    <property type="match status" value="1"/>
</dbReference>
<dbReference type="AlphaFoldDB" id="A0A9D2S2K8"/>
<feature type="coiled-coil region" evidence="7">
    <location>
        <begin position="859"/>
        <end position="942"/>
    </location>
</feature>
<dbReference type="GO" id="GO:0005694">
    <property type="term" value="C:chromosome"/>
    <property type="evidence" value="ECO:0007669"/>
    <property type="project" value="InterPro"/>
</dbReference>
<dbReference type="GO" id="GO:0005524">
    <property type="term" value="F:ATP binding"/>
    <property type="evidence" value="ECO:0007669"/>
    <property type="project" value="UniProtKB-UniRule"/>
</dbReference>
<evidence type="ECO:0000256" key="5">
    <source>
        <dbReference type="ARBA" id="ARBA00023054"/>
    </source>
</evidence>
<dbReference type="Pfam" id="PF02463">
    <property type="entry name" value="SMC_N"/>
    <property type="match status" value="1"/>
</dbReference>
<dbReference type="PIRSF" id="PIRSF005719">
    <property type="entry name" value="SMC"/>
    <property type="match status" value="1"/>
</dbReference>
<dbReference type="SUPFAM" id="SSF75553">
    <property type="entry name" value="Smc hinge domain"/>
    <property type="match status" value="1"/>
</dbReference>
<evidence type="ECO:0000256" key="2">
    <source>
        <dbReference type="ARBA" id="ARBA00022490"/>
    </source>
</evidence>
<dbReference type="EMBL" id="DWYG01000010">
    <property type="protein sequence ID" value="HJB41059.1"/>
    <property type="molecule type" value="Genomic_DNA"/>
</dbReference>
<keyword evidence="4 7" id="KW-0067">ATP-binding</keyword>
<dbReference type="NCBIfam" id="TIGR02168">
    <property type="entry name" value="SMC_prok_B"/>
    <property type="match status" value="1"/>
</dbReference>
<dbReference type="GO" id="GO:0007062">
    <property type="term" value="P:sister chromatid cohesion"/>
    <property type="evidence" value="ECO:0007669"/>
    <property type="project" value="InterPro"/>
</dbReference>
<evidence type="ECO:0000313" key="10">
    <source>
        <dbReference type="Proteomes" id="UP000886803"/>
    </source>
</evidence>
<name>A0A9D2S2K8_9FIRM</name>
<gene>
    <name evidence="7 9" type="primary">smc</name>
    <name evidence="9" type="ORF">H9945_01005</name>
</gene>
<dbReference type="Gene3D" id="1.20.1060.20">
    <property type="match status" value="1"/>
</dbReference>
<dbReference type="CDD" id="cd03278">
    <property type="entry name" value="ABC_SMC_barmotin"/>
    <property type="match status" value="1"/>
</dbReference>
<organism evidence="9 10">
    <name type="scientific">Candidatus Gemmiger avicola</name>
    <dbReference type="NCBI Taxonomy" id="2838605"/>
    <lineage>
        <taxon>Bacteria</taxon>
        <taxon>Bacillati</taxon>
        <taxon>Bacillota</taxon>
        <taxon>Clostridia</taxon>
        <taxon>Eubacteriales</taxon>
        <taxon>Gemmiger</taxon>
    </lineage>
</organism>
<keyword evidence="5 7" id="KW-0175">Coiled coil</keyword>
<feature type="binding site" evidence="7">
    <location>
        <begin position="32"/>
        <end position="39"/>
    </location>
    <ligand>
        <name>ATP</name>
        <dbReference type="ChEBI" id="CHEBI:30616"/>
    </ligand>
</feature>
<dbReference type="SMART" id="SM00968">
    <property type="entry name" value="SMC_hinge"/>
    <property type="match status" value="1"/>
</dbReference>
<comment type="subcellular location">
    <subcellularLocation>
        <location evidence="1 7">Cytoplasm</location>
    </subcellularLocation>
</comment>
<comment type="function">
    <text evidence="7">Required for chromosome condensation and partitioning.</text>
</comment>
<comment type="subunit">
    <text evidence="7">Homodimer.</text>
</comment>
<accession>A0A9D2S2K8</accession>
<feature type="coiled-coil region" evidence="7">
    <location>
        <begin position="403"/>
        <end position="517"/>
    </location>
</feature>
<protein>
    <recommendedName>
        <fullName evidence="7">Chromosome partition protein Smc</fullName>
    </recommendedName>
</protein>
<feature type="coiled-coil region" evidence="7">
    <location>
        <begin position="235"/>
        <end position="374"/>
    </location>
</feature>
<evidence type="ECO:0000259" key="8">
    <source>
        <dbReference type="SMART" id="SM00968"/>
    </source>
</evidence>
<keyword evidence="6 7" id="KW-0238">DNA-binding</keyword>
<dbReference type="FunFam" id="3.40.50.300:FF:000901">
    <property type="entry name" value="Chromosome partition protein Smc"/>
    <property type="match status" value="1"/>
</dbReference>
<dbReference type="Gene3D" id="3.30.70.1620">
    <property type="match status" value="1"/>
</dbReference>
<dbReference type="InterPro" id="IPR024704">
    <property type="entry name" value="SMC"/>
</dbReference>
<sequence>MRLKELEIQGFKSFPDRTKITIGPGITGVVGPNGSGKSNISDAIRWVMGETSSKQLRGAGKMEDVIFGGTQTRGAMGFASVSLTIDNSDHGLAMDADEVTIGRRYYRSGESEYTINGQNVRLKDVYELLLDTGLGRDGYAIVGQGRIAEIVAAKSNERREIFEEASGIARFRYRKNEAERRLAAAEGNLERLRDILGELEGRVGPLKRDSEKAQKFLEYSATRKSLEITLWVDSIRRAQEAVRDQQRRYEAAESDYGRLSKQLDEFDARTEALRAEAQKLMLDVEQANADIRALTEAGAGRDSALAVLRNENEHARAQIAEAEAEQARAGEGAKGIEAETAEHEAAIQTLREAVAKADEQLAGLRGRLNALEQQALQSGQRQDVLNAAIARQQEVATACKVQAASLESSLSASQTQLDALRTQAGAAGAAAEKLAAERAAAAEALQKAEENVTRCDNIKSGLALKLESRRRQQAEAAEALQKADRDRSNTAQRIRILEDLEKNLDGYQQSVKAVMRAAEARRLRGVIGPVAGILTVRKGYETAIETALGFALQNLVVENERDARAAIAFLKESRAGRATFLPLDTVQGHRFTGPLTGTAEVAADLVEVDARYQNIVDNLLGRIIVVDDLTEASAVAKRLSYRNRIVTLDGQVVNAGGSFTGGSTARSAGVFTRKQELDELREKLATLDKRRAEAERETSARKAEVDNLAAQVAGAESESVNAASARLRASLELERLDAAVAEGAAAAQRRKAEIDALTETLQKDKAARAQADNARVAAEAELERYTAELQTLGESSGTLTAEREQITADLNAAQLERLTHEKDIGLHEASLETLRSRSGEAAARARELEASITAANATLEANAAKAEAIERERAEAKDKIAAAEQAIREANAARLEKEAEITRLGQENRALTDERERMGGEMARLAERRAAAEAERDDTAAKLWEEYQLTENEAKAQCVEFTTVTELRRQVAEVRGKIRALGNVNVGAIDEYKEVKERYDFLKAQVGDVERSKAELTRMIAELCQEMEEMFKKSFQEINRNFGRIFRELFGGGRARLYLSDEGNILDSGIEIEVSPPGKVIRNLSALSGGEQALVAISIYFAILEVNPSPFCILDEIEAALDDVNVTRYAQYLRRMTERTQFIVITHRRGTMEAADVLYGVTMQEDGVSKLLRLDLDHVNVDMIS</sequence>
<dbReference type="Proteomes" id="UP000886803">
    <property type="component" value="Unassembled WGS sequence"/>
</dbReference>
<feature type="domain" description="SMC hinge" evidence="8">
    <location>
        <begin position="524"/>
        <end position="636"/>
    </location>
</feature>
<evidence type="ECO:0000256" key="1">
    <source>
        <dbReference type="ARBA" id="ARBA00004496"/>
    </source>
</evidence>
<dbReference type="InterPro" id="IPR010935">
    <property type="entry name" value="SMC_hinge"/>
</dbReference>